<evidence type="ECO:0000256" key="2">
    <source>
        <dbReference type="ARBA" id="ARBA00001946"/>
    </source>
</evidence>
<reference evidence="7" key="1">
    <citation type="submission" date="2016-04" db="EMBL/GenBank/DDBJ databases">
        <authorList>
            <person name="Tagini F."/>
        </authorList>
    </citation>
    <scope>NUCLEOTIDE SEQUENCE [LARGE SCALE GENOMIC DNA]</scope>
    <source>
        <strain evidence="7">CHUV0807</strain>
    </source>
</reference>
<evidence type="ECO:0000256" key="4">
    <source>
        <dbReference type="HAMAP-Rule" id="MF_00298"/>
    </source>
</evidence>
<evidence type="ECO:0000313" key="6">
    <source>
        <dbReference type="EMBL" id="SAM67475.1"/>
    </source>
</evidence>
<evidence type="ECO:0000256" key="3">
    <source>
        <dbReference type="ARBA" id="ARBA00022801"/>
    </source>
</evidence>
<dbReference type="RefSeq" id="WP_079541368.1">
    <property type="nucleotide sequence ID" value="NZ_CP171111.1"/>
</dbReference>
<dbReference type="PROSITE" id="PS00893">
    <property type="entry name" value="NUDIX_BOX"/>
    <property type="match status" value="1"/>
</dbReference>
<proteinExistence type="inferred from homology"/>
<dbReference type="Proteomes" id="UP000190837">
    <property type="component" value="Unassembled WGS sequence"/>
</dbReference>
<comment type="cofactor">
    <cofactor evidence="1">
        <name>Mn(2+)</name>
        <dbReference type="ChEBI" id="CHEBI:29035"/>
    </cofactor>
</comment>
<dbReference type="CDD" id="cd03671">
    <property type="entry name" value="NUDIX_Ap4A_hydrolase_plant_like"/>
    <property type="match status" value="1"/>
</dbReference>
<dbReference type="InterPro" id="IPR022927">
    <property type="entry name" value="RppH"/>
</dbReference>
<dbReference type="PANTHER" id="PTHR43736">
    <property type="entry name" value="ADP-RIBOSE PYROPHOSPHATASE"/>
    <property type="match status" value="1"/>
</dbReference>
<feature type="short sequence motif" description="Nudix box" evidence="4">
    <location>
        <begin position="47"/>
        <end position="68"/>
    </location>
</feature>
<evidence type="ECO:0000313" key="7">
    <source>
        <dbReference type="Proteomes" id="UP000190837"/>
    </source>
</evidence>
<evidence type="ECO:0000259" key="5">
    <source>
        <dbReference type="PROSITE" id="PS51462"/>
    </source>
</evidence>
<dbReference type="HAMAP" id="MF_00298">
    <property type="entry name" value="Nudix_RppH"/>
    <property type="match status" value="1"/>
</dbReference>
<dbReference type="EMBL" id="FKLO01000061">
    <property type="protein sequence ID" value="SAM67475.1"/>
    <property type="molecule type" value="Genomic_DNA"/>
</dbReference>
<dbReference type="InterPro" id="IPR015797">
    <property type="entry name" value="NUDIX_hydrolase-like_dom_sf"/>
</dbReference>
<dbReference type="InterPro" id="IPR020084">
    <property type="entry name" value="NUDIX_hydrolase_CS"/>
</dbReference>
<dbReference type="Gene3D" id="3.90.79.10">
    <property type="entry name" value="Nucleoside Triphosphate Pyrophosphohydrolase"/>
    <property type="match status" value="1"/>
</dbReference>
<dbReference type="InterPro" id="IPR020476">
    <property type="entry name" value="Nudix_hydrolase"/>
</dbReference>
<dbReference type="PANTHER" id="PTHR43736:SF1">
    <property type="entry name" value="DIHYDRONEOPTERIN TRIPHOSPHATE DIPHOSPHATASE"/>
    <property type="match status" value="1"/>
</dbReference>
<comment type="cofactor">
    <cofactor evidence="2">
        <name>Mg(2+)</name>
        <dbReference type="ChEBI" id="CHEBI:18420"/>
    </cofactor>
</comment>
<protein>
    <recommendedName>
        <fullName evidence="4">RNA pyrophosphohydrolase</fullName>
        <ecNumber evidence="4">3.6.1.-</ecNumber>
    </recommendedName>
    <alternativeName>
        <fullName evidence="4">(Di)nucleoside polyphosphate hydrolase</fullName>
    </alternativeName>
</protein>
<gene>
    <name evidence="4" type="primary">rppH</name>
    <name evidence="4" type="synonym">nudH</name>
    <name evidence="6" type="ORF">CHUV0807_1813</name>
</gene>
<comment type="similarity">
    <text evidence="4">Belongs to the Nudix hydrolase family. RppH subfamily.</text>
</comment>
<dbReference type="EC" id="3.6.1.-" evidence="4"/>
<dbReference type="InterPro" id="IPR000086">
    <property type="entry name" value="NUDIX_hydrolase_dom"/>
</dbReference>
<dbReference type="PRINTS" id="PR00502">
    <property type="entry name" value="NUDIXFAMILY"/>
</dbReference>
<dbReference type="PROSITE" id="PS51462">
    <property type="entry name" value="NUDIX"/>
    <property type="match status" value="1"/>
</dbReference>
<dbReference type="SUPFAM" id="SSF55811">
    <property type="entry name" value="Nudix"/>
    <property type="match status" value="1"/>
</dbReference>
<comment type="cofactor">
    <cofactor evidence="4">
        <name>a divalent metal cation</name>
        <dbReference type="ChEBI" id="CHEBI:60240"/>
    </cofactor>
</comment>
<name>A0A1C3H5F6_9GAMM</name>
<sequence>MDRDQSDNNIFDAQGYRFNVGIVLLNERNQAFWGRRSGQDSWQFPQGGINAGESSEQAMWRELFEETGLRPADVTLLGETADWLYYRLPVRYRRKRRPGMVQCIGQKQKWFLLRLESGDPAVNLNASSQPPEFDDWCWIDYYAPPGEVVHFKRKVYKQALDELARLLPPDVPLSKPLPPTASQAIRKAGKRHKAPSFAAKF</sequence>
<feature type="domain" description="Nudix hydrolase" evidence="5">
    <location>
        <begin position="15"/>
        <end position="161"/>
    </location>
</feature>
<dbReference type="AlphaFoldDB" id="A0A1C3H5F6"/>
<dbReference type="NCBIfam" id="NF001937">
    <property type="entry name" value="PRK00714.1-4"/>
    <property type="match status" value="1"/>
</dbReference>
<dbReference type="GO" id="GO:0016462">
    <property type="term" value="F:pyrophosphatase activity"/>
    <property type="evidence" value="ECO:0007669"/>
    <property type="project" value="UniProtKB-ARBA"/>
</dbReference>
<evidence type="ECO:0000256" key="1">
    <source>
        <dbReference type="ARBA" id="ARBA00001936"/>
    </source>
</evidence>
<accession>A0A1C3H5F6</accession>
<dbReference type="NCBIfam" id="NF001938">
    <property type="entry name" value="PRK00714.1-5"/>
    <property type="match status" value="1"/>
</dbReference>
<organism evidence="6 7">
    <name type="scientific">Cardiobacterium hominis</name>
    <dbReference type="NCBI Taxonomy" id="2718"/>
    <lineage>
        <taxon>Bacteria</taxon>
        <taxon>Pseudomonadati</taxon>
        <taxon>Pseudomonadota</taxon>
        <taxon>Gammaproteobacteria</taxon>
        <taxon>Cardiobacteriales</taxon>
        <taxon>Cardiobacteriaceae</taxon>
        <taxon>Cardiobacterium</taxon>
    </lineage>
</organism>
<comment type="function">
    <text evidence="4">Accelerates the degradation of transcripts by removing pyrophosphate from the 5'-end of triphosphorylated RNA, leading to a more labile monophosphorylated state that can stimulate subsequent ribonuclease cleavage.</text>
</comment>
<keyword evidence="3 4" id="KW-0378">Hydrolase</keyword>
<dbReference type="Pfam" id="PF00293">
    <property type="entry name" value="NUDIX"/>
    <property type="match status" value="1"/>
</dbReference>